<evidence type="ECO:0008006" key="3">
    <source>
        <dbReference type="Google" id="ProtNLM"/>
    </source>
</evidence>
<name>A0A143HFP8_9BACL</name>
<dbReference type="InterPro" id="IPR021631">
    <property type="entry name" value="DUF3238"/>
</dbReference>
<proteinExistence type="predicted"/>
<dbReference type="AlphaFoldDB" id="A0A143HFP8"/>
<dbReference type="RefSeq" id="WP_066791060.1">
    <property type="nucleotide sequence ID" value="NZ_CP014806.1"/>
</dbReference>
<dbReference type="OrthoDB" id="2444319at2"/>
<gene>
    <name evidence="1" type="ORF">ATY39_14720</name>
</gene>
<protein>
    <recommendedName>
        <fullName evidence="3">DUF3238 domain-containing protein</fullName>
    </recommendedName>
</protein>
<reference evidence="2" key="2">
    <citation type="submission" date="2016-03" db="EMBL/GenBank/DDBJ databases">
        <authorList>
            <person name="Ploux O."/>
        </authorList>
    </citation>
    <scope>NUCLEOTIDE SEQUENCE [LARGE SCALE GENOMIC DNA]</scope>
    <source>
        <strain evidence="2">PP9</strain>
    </source>
</reference>
<dbReference type="Proteomes" id="UP000076021">
    <property type="component" value="Chromosome"/>
</dbReference>
<organism evidence="1 2">
    <name type="scientific">Rummeliibacillus stabekisii</name>
    <dbReference type="NCBI Taxonomy" id="241244"/>
    <lineage>
        <taxon>Bacteria</taxon>
        <taxon>Bacillati</taxon>
        <taxon>Bacillota</taxon>
        <taxon>Bacilli</taxon>
        <taxon>Bacillales</taxon>
        <taxon>Caryophanaceae</taxon>
        <taxon>Rummeliibacillus</taxon>
    </lineage>
</organism>
<dbReference type="EMBL" id="CP014806">
    <property type="protein sequence ID" value="AMX00559.1"/>
    <property type="molecule type" value="Genomic_DNA"/>
</dbReference>
<reference evidence="1 2" key="1">
    <citation type="journal article" date="2016" name="Genome Announc.">
        <title>Whole-Genome Sequence of Rummeliibacillus stabekisii Strain PP9 Isolated from Antarctic Soil.</title>
        <authorList>
            <person name="da Mota F.F."/>
            <person name="Vollu R.E."/>
            <person name="Jurelevicius D."/>
            <person name="Seldin L."/>
        </authorList>
    </citation>
    <scope>NUCLEOTIDE SEQUENCE [LARGE SCALE GENOMIC DNA]</scope>
    <source>
        <strain evidence="1 2">PP9</strain>
    </source>
</reference>
<evidence type="ECO:0000313" key="1">
    <source>
        <dbReference type="EMBL" id="AMX00559.1"/>
    </source>
</evidence>
<dbReference type="Pfam" id="PF11579">
    <property type="entry name" value="DUF3238"/>
    <property type="match status" value="1"/>
</dbReference>
<sequence length="445" mass="51354">MLSSSLLEKVKRNPIKTAGILLGTFVIARTAEKIILKKIEKAPQKDDGFAFGTIRHSKDSITFLLKETQGLYTIYRDGKLLYRGDKSEFTDKGLVPGTLYQYYVEFTEEEKGISKKYGVQTATAVDQKSENNILKDLVNTTVISEEYIQFKWEPIDGIDEYFIYREQQLIGKTKTCNFKEKIPSISKEYNYQIKAKRPLLLSEQGSSKTNSAIAGVLGIAKNDTSKEQTAQEEFTIRKKIGPVEHLLISSETNGQEKKENNWLVRYTTFLQEEWIENPNIVSSERYFKGDNRHYDPEANSYRTRTEITYDAEAEEATVLKKTAGITKAYDEDKQYLKEERASDEGIELQEVIKNEDFVRFELYHEVGNPLVASPAINYRLFGTFYCNGTVDFIGSHDQAPCHEVYMKKHDEKEWHTIHQTNNKGLEMMAPQTANHLWRFTMFTEM</sequence>
<keyword evidence="2" id="KW-1185">Reference proteome</keyword>
<accession>A0A143HFP8</accession>
<dbReference type="KEGG" id="rst:ATY39_14720"/>
<evidence type="ECO:0000313" key="2">
    <source>
        <dbReference type="Proteomes" id="UP000076021"/>
    </source>
</evidence>